<organism evidence="1 2">
    <name type="scientific">Ramazzottius varieornatus</name>
    <name type="common">Water bear</name>
    <name type="synonym">Tardigrade</name>
    <dbReference type="NCBI Taxonomy" id="947166"/>
    <lineage>
        <taxon>Eukaryota</taxon>
        <taxon>Metazoa</taxon>
        <taxon>Ecdysozoa</taxon>
        <taxon>Tardigrada</taxon>
        <taxon>Eutardigrada</taxon>
        <taxon>Parachela</taxon>
        <taxon>Hypsibioidea</taxon>
        <taxon>Ramazzottiidae</taxon>
        <taxon>Ramazzottius</taxon>
    </lineage>
</organism>
<keyword evidence="2" id="KW-1185">Reference proteome</keyword>
<evidence type="ECO:0000313" key="2">
    <source>
        <dbReference type="Proteomes" id="UP000186922"/>
    </source>
</evidence>
<gene>
    <name evidence="1" type="primary">RvY_12579</name>
    <name evidence="1" type="synonym">RvY_12579.2</name>
    <name evidence="1" type="ORF">RvY_12579-2</name>
</gene>
<accession>A0A1D1VLZ0</accession>
<dbReference type="Proteomes" id="UP000186922">
    <property type="component" value="Unassembled WGS sequence"/>
</dbReference>
<dbReference type="AlphaFoldDB" id="A0A1D1VLZ0"/>
<proteinExistence type="predicted"/>
<reference evidence="1 2" key="1">
    <citation type="journal article" date="2016" name="Nat. Commun.">
        <title>Extremotolerant tardigrade genome and improved radiotolerance of human cultured cells by tardigrade-unique protein.</title>
        <authorList>
            <person name="Hashimoto T."/>
            <person name="Horikawa D.D."/>
            <person name="Saito Y."/>
            <person name="Kuwahara H."/>
            <person name="Kozuka-Hata H."/>
            <person name="Shin-I T."/>
            <person name="Minakuchi Y."/>
            <person name="Ohishi K."/>
            <person name="Motoyama A."/>
            <person name="Aizu T."/>
            <person name="Enomoto A."/>
            <person name="Kondo K."/>
            <person name="Tanaka S."/>
            <person name="Hara Y."/>
            <person name="Koshikawa S."/>
            <person name="Sagara H."/>
            <person name="Miura T."/>
            <person name="Yokobori S."/>
            <person name="Miyagawa K."/>
            <person name="Suzuki Y."/>
            <person name="Kubo T."/>
            <person name="Oyama M."/>
            <person name="Kohara Y."/>
            <person name="Fujiyama A."/>
            <person name="Arakawa K."/>
            <person name="Katayama T."/>
            <person name="Toyoda A."/>
            <person name="Kunieda T."/>
        </authorList>
    </citation>
    <scope>NUCLEOTIDE SEQUENCE [LARGE SCALE GENOMIC DNA]</scope>
    <source>
        <strain evidence="1 2">YOKOZUNA-1</strain>
    </source>
</reference>
<comment type="caution">
    <text evidence="1">The sequence shown here is derived from an EMBL/GenBank/DDBJ whole genome shotgun (WGS) entry which is preliminary data.</text>
</comment>
<protein>
    <submittedName>
        <fullName evidence="1">Uncharacterized protein</fullName>
    </submittedName>
</protein>
<dbReference type="EMBL" id="BDGG01000007">
    <property type="protein sequence ID" value="GAV01951.1"/>
    <property type="molecule type" value="Genomic_DNA"/>
</dbReference>
<sequence length="124" mass="14816">MGECVILQRKRWTVWRWRLAVDGRGDAEPSKNELLTCYGIRPYRLTSSLEWEVWTSRKQLLKHIGRYNDTLLKADENQYWRLCIAEGACALVYGFWSLQTRSSYWQRIFLLVILRSFPQESHSD</sequence>
<evidence type="ECO:0000313" key="1">
    <source>
        <dbReference type="EMBL" id="GAV01951.1"/>
    </source>
</evidence>
<name>A0A1D1VLZ0_RAMVA</name>